<evidence type="ECO:0000313" key="3">
    <source>
        <dbReference type="Proteomes" id="UP000002730"/>
    </source>
</evidence>
<dbReference type="EMBL" id="CP002160">
    <property type="protein sequence ID" value="ADL53551.1"/>
    <property type="molecule type" value="Genomic_DNA"/>
</dbReference>
<dbReference type="RefSeq" id="WP_010073892.1">
    <property type="nucleotide sequence ID" value="NC_014393.1"/>
</dbReference>
<dbReference type="STRING" id="573061.Clocel_3885"/>
<evidence type="ECO:0000313" key="2">
    <source>
        <dbReference type="EMBL" id="ADL53551.1"/>
    </source>
</evidence>
<dbReference type="Proteomes" id="UP000002730">
    <property type="component" value="Chromosome"/>
</dbReference>
<keyword evidence="1" id="KW-0732">Signal</keyword>
<proteinExistence type="predicted"/>
<feature type="signal peptide" evidence="1">
    <location>
        <begin position="1"/>
        <end position="23"/>
    </location>
</feature>
<sequence length="87" mass="10172">MKRLVLLFTLVILSFSPMHTTLAKELHSYSCIVHKNEASSTINYINEEMKCSDAFLKVIIEETKAFKILEENTKKNSLIYHLMPWRP</sequence>
<organism evidence="2 3">
    <name type="scientific">Clostridium cellulovorans (strain ATCC 35296 / DSM 3052 / OCM 3 / 743B)</name>
    <dbReference type="NCBI Taxonomy" id="573061"/>
    <lineage>
        <taxon>Bacteria</taxon>
        <taxon>Bacillati</taxon>
        <taxon>Bacillota</taxon>
        <taxon>Clostridia</taxon>
        <taxon>Eubacteriales</taxon>
        <taxon>Clostridiaceae</taxon>
        <taxon>Clostridium</taxon>
    </lineage>
</organism>
<keyword evidence="3" id="KW-1185">Reference proteome</keyword>
<dbReference type="AlphaFoldDB" id="D9SKX9"/>
<reference evidence="2 3" key="1">
    <citation type="submission" date="2010-08" db="EMBL/GenBank/DDBJ databases">
        <title>Complete sequence of Clostridium cellulovorans 743B.</title>
        <authorList>
            <consortium name="US DOE Joint Genome Institute"/>
            <person name="Lucas S."/>
            <person name="Copeland A."/>
            <person name="Lapidus A."/>
            <person name="Cheng J.-F."/>
            <person name="Bruce D."/>
            <person name="Goodwin L."/>
            <person name="Pitluck S."/>
            <person name="Chertkov O."/>
            <person name="Detter J.C."/>
            <person name="Han C."/>
            <person name="Tapia R."/>
            <person name="Land M."/>
            <person name="Hauser L."/>
            <person name="Chang Y.-J."/>
            <person name="Jeffries C."/>
            <person name="Kyrpides N."/>
            <person name="Ivanova N."/>
            <person name="Mikhailova N."/>
            <person name="Hemme C.L."/>
            <person name="Woyke T."/>
        </authorList>
    </citation>
    <scope>NUCLEOTIDE SEQUENCE [LARGE SCALE GENOMIC DNA]</scope>
    <source>
        <strain evidence="3">ATCC 35296 / DSM 3052 / OCM 3 / 743B</strain>
    </source>
</reference>
<accession>D9SKX9</accession>
<feature type="chain" id="PRO_5003128240" evidence="1">
    <location>
        <begin position="24"/>
        <end position="87"/>
    </location>
</feature>
<dbReference type="KEGG" id="ccb:Clocel_3885"/>
<gene>
    <name evidence="2" type="ordered locus">Clocel_3885</name>
</gene>
<evidence type="ECO:0000256" key="1">
    <source>
        <dbReference type="SAM" id="SignalP"/>
    </source>
</evidence>
<dbReference type="HOGENOM" id="CLU_2477839_0_0_9"/>
<name>D9SKX9_CLOC7</name>
<protein>
    <submittedName>
        <fullName evidence="2">Uncharacterized protein</fullName>
    </submittedName>
</protein>